<dbReference type="PANTHER" id="PTHR10252">
    <property type="entry name" value="HISTONE-LIKE TRANSCRIPTION FACTOR CCAAT-RELATED"/>
    <property type="match status" value="1"/>
</dbReference>
<keyword evidence="13" id="KW-1185">Reference proteome</keyword>
<evidence type="ECO:0000256" key="9">
    <source>
        <dbReference type="ARBA" id="ARBA00040590"/>
    </source>
</evidence>
<comment type="function">
    <text evidence="6">Component of the sequence-specific heterotrimeric transcription factor (NF-Y) which specifically recognizes a 5'-CCAAT-3' box motif found in the promoters of its target genes. NF-Y can function as both an activator and a repressor, depending on its interacting cofactors.</text>
</comment>
<dbReference type="InterPro" id="IPR009072">
    <property type="entry name" value="Histone-fold"/>
</dbReference>
<evidence type="ECO:0000256" key="7">
    <source>
        <dbReference type="ARBA" id="ARBA00025911"/>
    </source>
</evidence>
<organism evidence="13 14">
    <name type="scientific">Dermatophagoides pteronyssinus</name>
    <name type="common">European house dust mite</name>
    <dbReference type="NCBI Taxonomy" id="6956"/>
    <lineage>
        <taxon>Eukaryota</taxon>
        <taxon>Metazoa</taxon>
        <taxon>Ecdysozoa</taxon>
        <taxon>Arthropoda</taxon>
        <taxon>Chelicerata</taxon>
        <taxon>Arachnida</taxon>
        <taxon>Acari</taxon>
        <taxon>Acariformes</taxon>
        <taxon>Sarcoptiformes</taxon>
        <taxon>Astigmata</taxon>
        <taxon>Psoroptidia</taxon>
        <taxon>Analgoidea</taxon>
        <taxon>Pyroglyphidae</taxon>
        <taxon>Dermatophagoidinae</taxon>
        <taxon>Dermatophagoides</taxon>
    </lineage>
</organism>
<dbReference type="OrthoDB" id="1272441at2759"/>
<keyword evidence="5" id="KW-0539">Nucleus</keyword>
<accession>A0A6P6Y8Z5</accession>
<sequence>MDSISKNVSTEAIQMLETFWKRELLSVQNTTCNDFRNQELPLARIKKIMKLDEDVKFVSIAIIKMISGEAPVLFAKAVEMFISELSLRAWINTEENKRRTLQRNDISTAISKYDQFDFLIDIVPRETKPINKKPDTPSSSHLSNQIANQDQYNYLVQIAQTSPTIHHQTSAGHPIQIIQTSPNQPNQFALSPQLIQVPVQTTSSSSSTSNHQNHDAQQIVNHNSQVQQLPITLSSQQYQTLIQNQSSNHHQQILLPAQYITTNSQGQMVQTLISTSSTALNNTTTKIITQQQRQTHSRISQSRSS</sequence>
<dbReference type="KEGG" id="dpte:113795896"/>
<dbReference type="GO" id="GO:0016602">
    <property type="term" value="C:CCAAT-binding factor complex"/>
    <property type="evidence" value="ECO:0007669"/>
    <property type="project" value="TreeGrafter"/>
</dbReference>
<dbReference type="SUPFAM" id="SSF47113">
    <property type="entry name" value="Histone-fold"/>
    <property type="match status" value="1"/>
</dbReference>
<comment type="similarity">
    <text evidence="8">Belongs to the NFYC/HAP5 subunit family.</text>
</comment>
<dbReference type="RefSeq" id="XP_027201933.1">
    <property type="nucleotide sequence ID" value="XM_027346132.1"/>
</dbReference>
<keyword evidence="3" id="KW-0238">DNA-binding</keyword>
<evidence type="ECO:0000256" key="8">
    <source>
        <dbReference type="ARBA" id="ARBA00038129"/>
    </source>
</evidence>
<name>A0A6P6Y8Z5_DERPT</name>
<evidence type="ECO:0000256" key="3">
    <source>
        <dbReference type="ARBA" id="ARBA00023125"/>
    </source>
</evidence>
<dbReference type="CDD" id="cd22908">
    <property type="entry name" value="HFD_NFYC-like"/>
    <property type="match status" value="1"/>
</dbReference>
<evidence type="ECO:0000256" key="11">
    <source>
        <dbReference type="ARBA" id="ARBA00042663"/>
    </source>
</evidence>
<dbReference type="Proteomes" id="UP000515146">
    <property type="component" value="Unplaced"/>
</dbReference>
<dbReference type="GO" id="GO:0046982">
    <property type="term" value="F:protein heterodimerization activity"/>
    <property type="evidence" value="ECO:0007669"/>
    <property type="project" value="InterPro"/>
</dbReference>
<evidence type="ECO:0000313" key="13">
    <source>
        <dbReference type="Proteomes" id="UP000515146"/>
    </source>
</evidence>
<dbReference type="PANTHER" id="PTHR10252:SF8">
    <property type="entry name" value="NUCLEAR TRANSCRIPTION FACTOR Y SUBUNIT GAMMA"/>
    <property type="match status" value="1"/>
</dbReference>
<evidence type="ECO:0000256" key="2">
    <source>
        <dbReference type="ARBA" id="ARBA00023015"/>
    </source>
</evidence>
<dbReference type="InterPro" id="IPR050568">
    <property type="entry name" value="Transcr_DNA_Rep_Reg"/>
</dbReference>
<dbReference type="InterPro" id="IPR003958">
    <property type="entry name" value="CBFA_NFYB_domain"/>
</dbReference>
<dbReference type="GO" id="GO:0001228">
    <property type="term" value="F:DNA-binding transcription activator activity, RNA polymerase II-specific"/>
    <property type="evidence" value="ECO:0007669"/>
    <property type="project" value="TreeGrafter"/>
</dbReference>
<dbReference type="OMA" id="PFAFMMQ"/>
<keyword evidence="4" id="KW-0804">Transcription</keyword>
<reference evidence="14" key="1">
    <citation type="submission" date="2025-08" db="UniProtKB">
        <authorList>
            <consortium name="RefSeq"/>
        </authorList>
    </citation>
    <scope>IDENTIFICATION</scope>
    <source>
        <strain evidence="14">Airmid</strain>
    </source>
</reference>
<evidence type="ECO:0000256" key="4">
    <source>
        <dbReference type="ARBA" id="ARBA00023163"/>
    </source>
</evidence>
<feature type="domain" description="Transcription factor CBF/NF-Y/archaeal histone" evidence="12">
    <location>
        <begin position="39"/>
        <end position="110"/>
    </location>
</feature>
<dbReference type="GO" id="GO:0000978">
    <property type="term" value="F:RNA polymerase II cis-regulatory region sequence-specific DNA binding"/>
    <property type="evidence" value="ECO:0007669"/>
    <property type="project" value="TreeGrafter"/>
</dbReference>
<evidence type="ECO:0000256" key="6">
    <source>
        <dbReference type="ARBA" id="ARBA00025263"/>
    </source>
</evidence>
<comment type="subcellular location">
    <subcellularLocation>
        <location evidence="1">Nucleus</location>
    </subcellularLocation>
</comment>
<gene>
    <name evidence="14" type="primary">LOC113795896</name>
</gene>
<dbReference type="Pfam" id="PF00808">
    <property type="entry name" value="CBFD_NFYB_HMF"/>
    <property type="match status" value="1"/>
</dbReference>
<keyword evidence="2" id="KW-0805">Transcription regulation</keyword>
<evidence type="ECO:0000256" key="10">
    <source>
        <dbReference type="ARBA" id="ARBA00042333"/>
    </source>
</evidence>
<protein>
    <recommendedName>
        <fullName evidence="9">Nuclear transcription factor Y subunit gamma</fullName>
    </recommendedName>
    <alternativeName>
        <fullName evidence="10">CAAT box DNA-binding protein subunit C</fullName>
    </alternativeName>
    <alternativeName>
        <fullName evidence="11">Nuclear transcription factor Y subunit C</fullName>
    </alternativeName>
</protein>
<dbReference type="Gene3D" id="1.10.20.10">
    <property type="entry name" value="Histone, subunit A"/>
    <property type="match status" value="1"/>
</dbReference>
<proteinExistence type="inferred from homology"/>
<evidence type="ECO:0000313" key="14">
    <source>
        <dbReference type="RefSeq" id="XP_027201933.1"/>
    </source>
</evidence>
<dbReference type="InParanoid" id="A0A6P6Y8Z5"/>
<evidence type="ECO:0000256" key="1">
    <source>
        <dbReference type="ARBA" id="ARBA00004123"/>
    </source>
</evidence>
<dbReference type="AlphaFoldDB" id="A0A6P6Y8Z5"/>
<evidence type="ECO:0000259" key="12">
    <source>
        <dbReference type="Pfam" id="PF00808"/>
    </source>
</evidence>
<comment type="subunit">
    <text evidence="7">Heterotrimeric transcription factor composed of three components, NF-YA, NF-YB and NF-YC. NF-YB and NF-YC must interact and dimerize for NF-YA association and DNA binding.</text>
</comment>
<evidence type="ECO:0000256" key="5">
    <source>
        <dbReference type="ARBA" id="ARBA00023242"/>
    </source>
</evidence>
<dbReference type="FunFam" id="1.10.20.10:FF:000006">
    <property type="entry name" value="Nuclear transcription factor Y subunit gamma"/>
    <property type="match status" value="1"/>
</dbReference>